<accession>A0A8S2F6A4</accession>
<comment type="caution">
    <text evidence="1">The sequence shown here is derived from an EMBL/GenBank/DDBJ whole genome shotgun (WGS) entry which is preliminary data.</text>
</comment>
<evidence type="ECO:0000313" key="3">
    <source>
        <dbReference type="Proteomes" id="UP000677228"/>
    </source>
</evidence>
<dbReference type="Proteomes" id="UP000682733">
    <property type="component" value="Unassembled WGS sequence"/>
</dbReference>
<reference evidence="1" key="1">
    <citation type="submission" date="2021-02" db="EMBL/GenBank/DDBJ databases">
        <authorList>
            <person name="Nowell W R."/>
        </authorList>
    </citation>
    <scope>NUCLEOTIDE SEQUENCE</scope>
</reference>
<organism evidence="1 3">
    <name type="scientific">Didymodactylos carnosus</name>
    <dbReference type="NCBI Taxonomy" id="1234261"/>
    <lineage>
        <taxon>Eukaryota</taxon>
        <taxon>Metazoa</taxon>
        <taxon>Spiralia</taxon>
        <taxon>Gnathifera</taxon>
        <taxon>Rotifera</taxon>
        <taxon>Eurotatoria</taxon>
        <taxon>Bdelloidea</taxon>
        <taxon>Philodinida</taxon>
        <taxon>Philodinidae</taxon>
        <taxon>Didymodactylos</taxon>
    </lineage>
</organism>
<sequence>MLVFYSQVLRYSEDVARLERELTALLDKKELNNGVLNQIDHDDYIKKVQEHFQLYIQLKTIRQELERT</sequence>
<evidence type="ECO:0000313" key="1">
    <source>
        <dbReference type="EMBL" id="CAF1337278.1"/>
    </source>
</evidence>
<proteinExistence type="predicted"/>
<gene>
    <name evidence="1" type="ORF">OVA965_LOCUS30174</name>
    <name evidence="2" type="ORF">TMI583_LOCUS30972</name>
</gene>
<dbReference type="Proteomes" id="UP000677228">
    <property type="component" value="Unassembled WGS sequence"/>
</dbReference>
<protein>
    <submittedName>
        <fullName evidence="1">Uncharacterized protein</fullName>
    </submittedName>
</protein>
<name>A0A8S2F6A4_9BILA</name>
<dbReference type="EMBL" id="CAJOBA010043388">
    <property type="protein sequence ID" value="CAF4148617.1"/>
    <property type="molecule type" value="Genomic_DNA"/>
</dbReference>
<evidence type="ECO:0000313" key="2">
    <source>
        <dbReference type="EMBL" id="CAF4148617.1"/>
    </source>
</evidence>
<dbReference type="AlphaFoldDB" id="A0A8S2F6A4"/>
<dbReference type="EMBL" id="CAJNOK010021762">
    <property type="protein sequence ID" value="CAF1337278.1"/>
    <property type="molecule type" value="Genomic_DNA"/>
</dbReference>